<sequence>MTLLRDRCAPANRAGRAPRDPAGRGATVDVPKPDAEGVYRPCATARAGIRQRCNALESR</sequence>
<protein>
    <submittedName>
        <fullName evidence="2">Uncharacterized protein</fullName>
    </submittedName>
</protein>
<evidence type="ECO:0000313" key="2">
    <source>
        <dbReference type="EMBL" id="EET04926.1"/>
    </source>
</evidence>
<feature type="region of interest" description="Disordered" evidence="1">
    <location>
        <begin position="1"/>
        <end position="36"/>
    </location>
</feature>
<gene>
    <name evidence="2" type="ORF">BURPS1710A_A0852</name>
</gene>
<dbReference type="EMBL" id="CM000833">
    <property type="protein sequence ID" value="EET04926.1"/>
    <property type="molecule type" value="Genomic_DNA"/>
</dbReference>
<dbReference type="AlphaFoldDB" id="A0A0E1VY24"/>
<proteinExistence type="predicted"/>
<evidence type="ECO:0000256" key="1">
    <source>
        <dbReference type="SAM" id="MobiDB-lite"/>
    </source>
</evidence>
<accession>A0A0E1VY24</accession>
<reference evidence="2" key="1">
    <citation type="submission" date="2009-05" db="EMBL/GenBank/DDBJ databases">
        <authorList>
            <person name="Harkins D.M."/>
            <person name="DeShazer D."/>
            <person name="Woods D.E."/>
            <person name="Brinkac L.M."/>
            <person name="Brown K.A."/>
            <person name="Hung G.C."/>
            <person name="Tuanyok A."/>
            <person name="Zhang B."/>
            <person name="Nierman W.C."/>
        </authorList>
    </citation>
    <scope>NUCLEOTIDE SEQUENCE [LARGE SCALE GENOMIC DNA]</scope>
    <source>
        <strain evidence="2">1710a</strain>
    </source>
</reference>
<organism evidence="2">
    <name type="scientific">Burkholderia pseudomallei 1710a</name>
    <dbReference type="NCBI Taxonomy" id="320371"/>
    <lineage>
        <taxon>Bacteria</taxon>
        <taxon>Pseudomonadati</taxon>
        <taxon>Pseudomonadota</taxon>
        <taxon>Betaproteobacteria</taxon>
        <taxon>Burkholderiales</taxon>
        <taxon>Burkholderiaceae</taxon>
        <taxon>Burkholderia</taxon>
        <taxon>pseudomallei group</taxon>
    </lineage>
</organism>
<dbReference type="HOGENOM" id="CLU_210148_0_0_4"/>
<dbReference type="Proteomes" id="UP000001812">
    <property type="component" value="Chromosome II"/>
</dbReference>
<name>A0A0E1VY24_BURPE</name>